<organism evidence="6">
    <name type="scientific">Metarhizium acridum (strain CQMa 102)</name>
    <dbReference type="NCBI Taxonomy" id="655827"/>
    <lineage>
        <taxon>Eukaryota</taxon>
        <taxon>Fungi</taxon>
        <taxon>Dikarya</taxon>
        <taxon>Ascomycota</taxon>
        <taxon>Pezizomycotina</taxon>
        <taxon>Sordariomycetes</taxon>
        <taxon>Hypocreomycetidae</taxon>
        <taxon>Hypocreales</taxon>
        <taxon>Clavicipitaceae</taxon>
        <taxon>Metarhizium</taxon>
    </lineage>
</organism>
<comment type="subcellular location">
    <subcellularLocation>
        <location evidence="1">Nucleus</location>
    </subcellularLocation>
</comment>
<feature type="region of interest" description="Disordered" evidence="3">
    <location>
        <begin position="70"/>
        <end position="106"/>
    </location>
</feature>
<dbReference type="OrthoDB" id="5213892at2759"/>
<name>E9E6B4_METAQ</name>
<dbReference type="InterPro" id="IPR021858">
    <property type="entry name" value="Fun_TF"/>
</dbReference>
<dbReference type="GO" id="GO:0008270">
    <property type="term" value="F:zinc ion binding"/>
    <property type="evidence" value="ECO:0007669"/>
    <property type="project" value="InterPro"/>
</dbReference>
<dbReference type="InParanoid" id="E9E6B4"/>
<dbReference type="OMA" id="FISSGCC"/>
<gene>
    <name evidence="5" type="ORF">MAC_05412</name>
</gene>
<protein>
    <recommendedName>
        <fullName evidence="4">Zn(2)-C6 fungal-type domain-containing protein</fullName>
    </recommendedName>
</protein>
<proteinExistence type="predicted"/>
<dbReference type="GO" id="GO:0045944">
    <property type="term" value="P:positive regulation of transcription by RNA polymerase II"/>
    <property type="evidence" value="ECO:0007669"/>
    <property type="project" value="TreeGrafter"/>
</dbReference>
<dbReference type="EMBL" id="GL698510">
    <property type="protein sequence ID" value="EFY88518.1"/>
    <property type="molecule type" value="Genomic_DNA"/>
</dbReference>
<dbReference type="PROSITE" id="PS50048">
    <property type="entry name" value="ZN2_CY6_FUNGAL_2"/>
    <property type="match status" value="1"/>
</dbReference>
<keyword evidence="6" id="KW-1185">Reference proteome</keyword>
<dbReference type="eggNOG" id="ENOG502S3ZW">
    <property type="taxonomic scope" value="Eukaryota"/>
</dbReference>
<dbReference type="CDD" id="cd00067">
    <property type="entry name" value="GAL4"/>
    <property type="match status" value="1"/>
</dbReference>
<sequence length="513" mass="57885">MNRSTNGCWTCRIRHRKCDEKHPICRECADRTIACHGYGPKPKWIDNQWELQAELSRVKKTVNSNFRRKKKLQAWKASQARPSERQNDPRQEGEDGYPASPDAPTTPEMAFREAQLLVHYLDYIFPLQYPYYKDEPSLGGRGWLLWLLMKRGPLHQAVLTLSALHHHTQSAGAPGNRESELIGYHTNALQRLRQVLQDCELDKFAESRQQMVEFLACGSALISFEVQLFRGGLDNWRPHLDALTSVVNKILVPHPSTGTRESGDGVDKAQPFLVTKVLWLDILASTATGKAPQTRYQRWLQLDQIDMSRLMGCRNWVMQAVGDISTISSRKTGSGFSKSDELQLKALEQVLDEGIERMNLGGVRFEFPVRVSLTLLTTREQEDRQALVYAITMVFATAALVQIETMRNAPSPSMRLYSRVARVVDAMEGLPAGVTFRGLAWPVATVGAVAASDQQSFFERAMRDVLDTSGSEFTNCGTVLDVLQRCWQHRRESGSVWTWQDGMSAMGICALLL</sequence>
<dbReference type="SMART" id="SM00066">
    <property type="entry name" value="GAL4"/>
    <property type="match status" value="1"/>
</dbReference>
<dbReference type="HOGENOM" id="CLU_019313_0_0_1"/>
<dbReference type="PANTHER" id="PTHR37534">
    <property type="entry name" value="TRANSCRIPTIONAL ACTIVATOR PROTEIN UGA3"/>
    <property type="match status" value="1"/>
</dbReference>
<dbReference type="SUPFAM" id="SSF57701">
    <property type="entry name" value="Zn2/Cys6 DNA-binding domain"/>
    <property type="match status" value="1"/>
</dbReference>
<evidence type="ECO:0000256" key="1">
    <source>
        <dbReference type="ARBA" id="ARBA00004123"/>
    </source>
</evidence>
<dbReference type="Pfam" id="PF00172">
    <property type="entry name" value="Zn_clus"/>
    <property type="match status" value="1"/>
</dbReference>
<keyword evidence="2" id="KW-0539">Nucleus</keyword>
<dbReference type="STRING" id="655827.E9E6B4"/>
<dbReference type="PROSITE" id="PS00463">
    <property type="entry name" value="ZN2_CY6_FUNGAL_1"/>
    <property type="match status" value="1"/>
</dbReference>
<dbReference type="GO" id="GO:0000976">
    <property type="term" value="F:transcription cis-regulatory region binding"/>
    <property type="evidence" value="ECO:0007669"/>
    <property type="project" value="TreeGrafter"/>
</dbReference>
<dbReference type="GO" id="GO:0000981">
    <property type="term" value="F:DNA-binding transcription factor activity, RNA polymerase II-specific"/>
    <property type="evidence" value="ECO:0007669"/>
    <property type="project" value="InterPro"/>
</dbReference>
<evidence type="ECO:0000259" key="4">
    <source>
        <dbReference type="PROSITE" id="PS50048"/>
    </source>
</evidence>
<dbReference type="PANTHER" id="PTHR37534:SF26">
    <property type="entry name" value="TRANSCRIPTION FACTOR, PUTATIVE-RELATED"/>
    <property type="match status" value="1"/>
</dbReference>
<evidence type="ECO:0000313" key="5">
    <source>
        <dbReference type="EMBL" id="EFY88518.1"/>
    </source>
</evidence>
<dbReference type="Proteomes" id="UP000002499">
    <property type="component" value="Unassembled WGS sequence"/>
</dbReference>
<evidence type="ECO:0000313" key="6">
    <source>
        <dbReference type="Proteomes" id="UP000002499"/>
    </source>
</evidence>
<dbReference type="Pfam" id="PF11951">
    <property type="entry name" value="Fungal_trans_2"/>
    <property type="match status" value="1"/>
</dbReference>
<feature type="domain" description="Zn(2)-C6 fungal-type" evidence="4">
    <location>
        <begin position="7"/>
        <end position="35"/>
    </location>
</feature>
<evidence type="ECO:0000256" key="3">
    <source>
        <dbReference type="SAM" id="MobiDB-lite"/>
    </source>
</evidence>
<dbReference type="AlphaFoldDB" id="E9E6B4"/>
<dbReference type="InterPro" id="IPR036864">
    <property type="entry name" value="Zn2-C6_fun-type_DNA-bd_sf"/>
</dbReference>
<reference evidence="5 6" key="1">
    <citation type="journal article" date="2011" name="PLoS Genet.">
        <title>Genome sequencing and comparative transcriptomics of the model entomopathogenic fungi Metarhizium anisopliae and M. acridum.</title>
        <authorList>
            <person name="Gao Q."/>
            <person name="Jin K."/>
            <person name="Ying S.H."/>
            <person name="Zhang Y."/>
            <person name="Xiao G."/>
            <person name="Shang Y."/>
            <person name="Duan Z."/>
            <person name="Hu X."/>
            <person name="Xie X.Q."/>
            <person name="Zhou G."/>
            <person name="Peng G."/>
            <person name="Luo Z."/>
            <person name="Huang W."/>
            <person name="Wang B."/>
            <person name="Fang W."/>
            <person name="Wang S."/>
            <person name="Zhong Y."/>
            <person name="Ma L.J."/>
            <person name="St Leger R.J."/>
            <person name="Zhao G.P."/>
            <person name="Pei Y."/>
            <person name="Feng M.G."/>
            <person name="Xia Y."/>
            <person name="Wang C."/>
        </authorList>
    </citation>
    <scope>NUCLEOTIDE SEQUENCE [LARGE SCALE GENOMIC DNA]</scope>
    <source>
        <strain evidence="5 6">CQMa 102</strain>
    </source>
</reference>
<dbReference type="Gene3D" id="4.10.240.10">
    <property type="entry name" value="Zn(2)-C6 fungal-type DNA-binding domain"/>
    <property type="match status" value="1"/>
</dbReference>
<accession>E9E6B4</accession>
<dbReference type="InterPro" id="IPR001138">
    <property type="entry name" value="Zn2Cys6_DnaBD"/>
</dbReference>
<evidence type="ECO:0000256" key="2">
    <source>
        <dbReference type="ARBA" id="ARBA00023242"/>
    </source>
</evidence>
<dbReference type="GO" id="GO:0005634">
    <property type="term" value="C:nucleus"/>
    <property type="evidence" value="ECO:0007669"/>
    <property type="project" value="UniProtKB-SubCell"/>
</dbReference>
<feature type="compositionally biased region" description="Basic and acidic residues" evidence="3">
    <location>
        <begin position="82"/>
        <end position="93"/>
    </location>
</feature>